<organism evidence="11 12">
    <name type="scientific">Bos mutus</name>
    <name type="common">wild yak</name>
    <dbReference type="NCBI Taxonomy" id="72004"/>
    <lineage>
        <taxon>Eukaryota</taxon>
        <taxon>Metazoa</taxon>
        <taxon>Chordata</taxon>
        <taxon>Craniata</taxon>
        <taxon>Vertebrata</taxon>
        <taxon>Euteleostomi</taxon>
        <taxon>Mammalia</taxon>
        <taxon>Eutheria</taxon>
        <taxon>Laurasiatheria</taxon>
        <taxon>Artiodactyla</taxon>
        <taxon>Ruminantia</taxon>
        <taxon>Pecora</taxon>
        <taxon>Bovidae</taxon>
        <taxon>Bovinae</taxon>
        <taxon>Bos</taxon>
    </lineage>
</organism>
<feature type="disulfide bond" evidence="8">
    <location>
        <begin position="482"/>
        <end position="487"/>
    </location>
</feature>
<evidence type="ECO:0000256" key="7">
    <source>
        <dbReference type="PIRSR" id="PIRSR601461-1"/>
    </source>
</evidence>
<reference evidence="11" key="1">
    <citation type="submission" date="2019-10" db="EMBL/GenBank/DDBJ databases">
        <title>The sequence and de novo assembly of the wild yak genome.</title>
        <authorList>
            <person name="Liu Y."/>
        </authorList>
    </citation>
    <scope>NUCLEOTIDE SEQUENCE [LARGE SCALE GENOMIC DNA]</scope>
    <source>
        <strain evidence="11">WY2019</strain>
    </source>
</reference>
<dbReference type="GO" id="GO:0004190">
    <property type="term" value="F:aspartic-type endopeptidase activity"/>
    <property type="evidence" value="ECO:0007669"/>
    <property type="project" value="UniProtKB-KW"/>
</dbReference>
<dbReference type="FunFam" id="2.40.70.10:FF:000006">
    <property type="entry name" value="Cathepsin E"/>
    <property type="match status" value="1"/>
</dbReference>
<dbReference type="EMBL" id="VBQZ03000064">
    <property type="protein sequence ID" value="MXQ90789.1"/>
    <property type="molecule type" value="Genomic_DNA"/>
</dbReference>
<evidence type="ECO:0000313" key="11">
    <source>
        <dbReference type="EMBL" id="MXQ90789.1"/>
    </source>
</evidence>
<name>A0A6B0RKP1_9CETA</name>
<dbReference type="InterPro" id="IPR001969">
    <property type="entry name" value="Aspartic_peptidase_AS"/>
</dbReference>
<keyword evidence="12" id="KW-1185">Reference proteome</keyword>
<feature type="active site" evidence="7">
    <location>
        <position position="650"/>
    </location>
</feature>
<sequence>MQERQQEKVTEPVFPTHVRFRHRQSSTFRLTNKTFGIIYGSGRMKGVVVHDTVRIGDLVSTDQPFGLSVAEYGFEGRRFDGVLGLNYPNISFSKAIPIFDKLKNEGAISEPVFAFYLSKDKQKGSVVMFGGVDHRYYKGELNWVPLIRAGDWSVHVDRITMKGEVIGCSDGCTAMVDTGSSNIQGPGRVIDNIHKLIGATPRGSKHYVSCSAVNALPSIIFTINGINYPVPARAYVLKDFTGNCYTTFKEKRIGDLVSTDQPFGLSMVEYGFEGRRFDGVLGLNYPNLSFSGTSPTFDKLKNEGAISEPVFAFYLSKDEWHGSVVMFGGVDHHYYNGELNWVPLIQAGDWIVHMDCDLDARFLPLSLTVSIERKVIACSGRCKAIVDTGAAFIEGPGTLIHNIQKFISATPQGSKHYISCSVVNTLPSIIFTINSINYPVPGQAYILKMLYVGNITIGTPPQEFQVVFDTGSSDLWVPSDFCTSPACSTHVRFRHFQSSTFRPTTKTFRIIYGSGRMKGVVVHDTVRIGNLVSTDQPFGLSMAEYGLESRRFDGILGLNYPNLSCSGAIPIFDKLKNQGAISDPVFAFYLSKDKREGSVVMFGGVDHRYYKGELNWVPLIRAGDWIVHVDRITMKREVIACSDGCAALVDTGTSLIQGPGRVIDNIHKLIGATPRGSKHYVSCSVVNTLPSIIFTINGINYPVPAPAYILKDSRGYCYTTFKEQRVRRSTESWLLGDVFLRLYFSVFDRGNDRIGLAPAV</sequence>
<proteinExistence type="inferred from homology"/>
<feature type="disulfide bond" evidence="8">
    <location>
        <begin position="641"/>
        <end position="645"/>
    </location>
</feature>
<dbReference type="PRINTS" id="PR00792">
    <property type="entry name" value="PEPSIN"/>
</dbReference>
<evidence type="ECO:0000256" key="3">
    <source>
        <dbReference type="ARBA" id="ARBA00022670"/>
    </source>
</evidence>
<evidence type="ECO:0000256" key="2">
    <source>
        <dbReference type="ARBA" id="ARBA00007447"/>
    </source>
</evidence>
<evidence type="ECO:0000256" key="8">
    <source>
        <dbReference type="PIRSR" id="PIRSR601461-2"/>
    </source>
</evidence>
<dbReference type="InterPro" id="IPR033121">
    <property type="entry name" value="PEPTIDASE_A1"/>
</dbReference>
<comment type="similarity">
    <text evidence="2 9">Belongs to the peptidase A1 family.</text>
</comment>
<accession>A0A6B0RKP1</accession>
<evidence type="ECO:0000256" key="9">
    <source>
        <dbReference type="RuleBase" id="RU000454"/>
    </source>
</evidence>
<evidence type="ECO:0000256" key="1">
    <source>
        <dbReference type="ARBA" id="ARBA00004239"/>
    </source>
</evidence>
<keyword evidence="5 9" id="KW-0378">Hydrolase</keyword>
<dbReference type="PANTHER" id="PTHR47966:SF49">
    <property type="entry name" value="PEPSIN A-5"/>
    <property type="match status" value="1"/>
</dbReference>
<feature type="active site" evidence="7">
    <location>
        <position position="469"/>
    </location>
</feature>
<evidence type="ECO:0000256" key="6">
    <source>
        <dbReference type="ARBA" id="ARBA00023157"/>
    </source>
</evidence>
<dbReference type="Pfam" id="PF00026">
    <property type="entry name" value="Asp"/>
    <property type="match status" value="3"/>
</dbReference>
<dbReference type="PROSITE" id="PS00141">
    <property type="entry name" value="ASP_PROTEASE"/>
    <property type="match status" value="3"/>
</dbReference>
<dbReference type="FunFam" id="2.40.70.10:FF:000004">
    <property type="entry name" value="Pepsin A"/>
    <property type="match status" value="1"/>
</dbReference>
<dbReference type="InterPro" id="IPR001461">
    <property type="entry name" value="Aspartic_peptidase_A1"/>
</dbReference>
<evidence type="ECO:0000259" key="10">
    <source>
        <dbReference type="PROSITE" id="PS51767"/>
    </source>
</evidence>
<gene>
    <name evidence="11" type="ORF">E5288_WYG016154</name>
</gene>
<dbReference type="PROSITE" id="PS51767">
    <property type="entry name" value="PEPTIDASE_A1"/>
    <property type="match status" value="2"/>
</dbReference>
<keyword evidence="6 8" id="KW-1015">Disulfide bond</keyword>
<dbReference type="FunFam" id="2.40.70.10:FF:000115">
    <property type="entry name" value="Lysosomal aspartic protease"/>
    <property type="match status" value="1"/>
</dbReference>
<dbReference type="SUPFAM" id="SSF50630">
    <property type="entry name" value="Acid proteases"/>
    <property type="match status" value="3"/>
</dbReference>
<dbReference type="GO" id="GO:0005576">
    <property type="term" value="C:extracellular region"/>
    <property type="evidence" value="ECO:0007669"/>
    <property type="project" value="UniProtKB-SubCell"/>
</dbReference>
<dbReference type="PANTHER" id="PTHR47966">
    <property type="entry name" value="BETA-SITE APP-CLEAVING ENZYME, ISOFORM A-RELATED"/>
    <property type="match status" value="1"/>
</dbReference>
<feature type="disulfide bond" evidence="8">
    <location>
        <begin position="683"/>
        <end position="717"/>
    </location>
</feature>
<evidence type="ECO:0000256" key="4">
    <source>
        <dbReference type="ARBA" id="ARBA00022750"/>
    </source>
</evidence>
<evidence type="ECO:0000256" key="5">
    <source>
        <dbReference type="ARBA" id="ARBA00022801"/>
    </source>
</evidence>
<protein>
    <recommendedName>
        <fullName evidence="10">Peptidase A1 domain-containing protein</fullName>
    </recommendedName>
</protein>
<comment type="caution">
    <text evidence="11">The sequence shown here is derived from an EMBL/GenBank/DDBJ whole genome shotgun (WGS) entry which is preliminary data.</text>
</comment>
<keyword evidence="3 9" id="KW-0645">Protease</keyword>
<dbReference type="GO" id="GO:0006508">
    <property type="term" value="P:proteolysis"/>
    <property type="evidence" value="ECO:0007669"/>
    <property type="project" value="UniProtKB-KW"/>
</dbReference>
<feature type="domain" description="Peptidase A1" evidence="10">
    <location>
        <begin position="451"/>
        <end position="757"/>
    </location>
</feature>
<dbReference type="Gene3D" id="2.40.70.10">
    <property type="entry name" value="Acid Proteases"/>
    <property type="match status" value="5"/>
</dbReference>
<dbReference type="Proteomes" id="UP000322234">
    <property type="component" value="Unassembled WGS sequence"/>
</dbReference>
<evidence type="ECO:0000313" key="12">
    <source>
        <dbReference type="Proteomes" id="UP000322234"/>
    </source>
</evidence>
<keyword evidence="4 9" id="KW-0064">Aspartyl protease</keyword>
<feature type="domain" description="Peptidase A1" evidence="10">
    <location>
        <begin position="1"/>
        <end position="291"/>
    </location>
</feature>
<comment type="subcellular location">
    <subcellularLocation>
        <location evidence="1">Secreted</location>
        <location evidence="1">Extracellular space</location>
    </subcellularLocation>
</comment>
<dbReference type="InterPro" id="IPR021109">
    <property type="entry name" value="Peptidase_aspartic_dom_sf"/>
</dbReference>
<dbReference type="AlphaFoldDB" id="A0A6B0RKP1"/>